<name>A0A7W4VR59_9HYPH</name>
<keyword evidence="3" id="KW-1185">Reference proteome</keyword>
<keyword evidence="1" id="KW-0472">Membrane</keyword>
<dbReference type="Proteomes" id="UP000532010">
    <property type="component" value="Unassembled WGS sequence"/>
</dbReference>
<keyword evidence="1" id="KW-0812">Transmembrane</keyword>
<evidence type="ECO:0000256" key="1">
    <source>
        <dbReference type="SAM" id="Phobius"/>
    </source>
</evidence>
<dbReference type="RefSeq" id="WP_246408455.1">
    <property type="nucleotide sequence ID" value="NZ_JACHWB010000011.1"/>
</dbReference>
<dbReference type="PANTHER" id="PTHR34989:SF1">
    <property type="entry name" value="PROTEIN HDED"/>
    <property type="match status" value="1"/>
</dbReference>
<protein>
    <submittedName>
        <fullName evidence="2">Uncharacterized membrane protein HdeD (DUF308 family)</fullName>
    </submittedName>
</protein>
<dbReference type="EMBL" id="JACHWB010000011">
    <property type="protein sequence ID" value="MBB3021511.1"/>
    <property type="molecule type" value="Genomic_DNA"/>
</dbReference>
<feature type="transmembrane region" description="Helical" evidence="1">
    <location>
        <begin position="52"/>
        <end position="74"/>
    </location>
</feature>
<feature type="transmembrane region" description="Helical" evidence="1">
    <location>
        <begin position="122"/>
        <end position="140"/>
    </location>
</feature>
<proteinExistence type="predicted"/>
<feature type="transmembrane region" description="Helical" evidence="1">
    <location>
        <begin position="146"/>
        <end position="171"/>
    </location>
</feature>
<dbReference type="InterPro" id="IPR005325">
    <property type="entry name" value="DUF308_memb"/>
</dbReference>
<dbReference type="PANTHER" id="PTHR34989">
    <property type="entry name" value="PROTEIN HDED"/>
    <property type="match status" value="1"/>
</dbReference>
<gene>
    <name evidence="2" type="ORF">FHR70_004612</name>
</gene>
<sequence>MLGAVMILTGLAVLADVAFAVLVSSAFIGAAAIAVGAFEIIHAVWTRGWGGLAWQALLGFLYVAAGIVLLDGAGSGETVVASGVARSTRSGELLLTYGLGLLLLLSGTVRILLGWRRWWESGWVMLLSGAFGVMAGVIVLTEFPKIGLWVFGLLLGVDLMVHGAAWLGYAFSRRARTV</sequence>
<accession>A0A7W4VR59</accession>
<evidence type="ECO:0000313" key="2">
    <source>
        <dbReference type="EMBL" id="MBB3021511.1"/>
    </source>
</evidence>
<evidence type="ECO:0000313" key="3">
    <source>
        <dbReference type="Proteomes" id="UP000532010"/>
    </source>
</evidence>
<dbReference type="AlphaFoldDB" id="A0A7W4VR59"/>
<organism evidence="2 3">
    <name type="scientific">Microvirga lupini</name>
    <dbReference type="NCBI Taxonomy" id="420324"/>
    <lineage>
        <taxon>Bacteria</taxon>
        <taxon>Pseudomonadati</taxon>
        <taxon>Pseudomonadota</taxon>
        <taxon>Alphaproteobacteria</taxon>
        <taxon>Hyphomicrobiales</taxon>
        <taxon>Methylobacteriaceae</taxon>
        <taxon>Microvirga</taxon>
    </lineage>
</organism>
<dbReference type="GO" id="GO:0005886">
    <property type="term" value="C:plasma membrane"/>
    <property type="evidence" value="ECO:0007669"/>
    <property type="project" value="TreeGrafter"/>
</dbReference>
<dbReference type="Pfam" id="PF03729">
    <property type="entry name" value="DUF308"/>
    <property type="match status" value="2"/>
</dbReference>
<reference evidence="2 3" key="1">
    <citation type="submission" date="2020-08" db="EMBL/GenBank/DDBJ databases">
        <title>The Agave Microbiome: Exploring the role of microbial communities in plant adaptations to desert environments.</title>
        <authorList>
            <person name="Partida-Martinez L.P."/>
        </authorList>
    </citation>
    <scope>NUCLEOTIDE SEQUENCE [LARGE SCALE GENOMIC DNA]</scope>
    <source>
        <strain evidence="2 3">AT3.9</strain>
    </source>
</reference>
<keyword evidence="1" id="KW-1133">Transmembrane helix</keyword>
<comment type="caution">
    <text evidence="2">The sequence shown here is derived from an EMBL/GenBank/DDBJ whole genome shotgun (WGS) entry which is preliminary data.</text>
</comment>
<feature type="transmembrane region" description="Helical" evidence="1">
    <location>
        <begin position="94"/>
        <end position="115"/>
    </location>
</feature>
<dbReference type="InterPro" id="IPR052712">
    <property type="entry name" value="Acid_resist_chaperone_HdeD"/>
</dbReference>